<dbReference type="Gene3D" id="3.40.190.10">
    <property type="entry name" value="Periplasmic binding protein-like II"/>
    <property type="match status" value="1"/>
</dbReference>
<dbReference type="InterPro" id="IPR042100">
    <property type="entry name" value="Bug_dom1"/>
</dbReference>
<dbReference type="InterPro" id="IPR005064">
    <property type="entry name" value="BUG"/>
</dbReference>
<feature type="chain" id="PRO_5044558553" evidence="2">
    <location>
        <begin position="26"/>
        <end position="329"/>
    </location>
</feature>
<keyword evidence="4" id="KW-0675">Receptor</keyword>
<evidence type="ECO:0000313" key="6">
    <source>
        <dbReference type="Proteomes" id="UP000595064"/>
    </source>
</evidence>
<gene>
    <name evidence="3" type="ORF">I6G47_01655</name>
    <name evidence="4" type="ORF">SAMN05421547_12771</name>
</gene>
<organism evidence="4 5">
    <name type="scientific">Delftia lacustris</name>
    <dbReference type="NCBI Taxonomy" id="558537"/>
    <lineage>
        <taxon>Bacteria</taxon>
        <taxon>Pseudomonadati</taxon>
        <taxon>Pseudomonadota</taxon>
        <taxon>Betaproteobacteria</taxon>
        <taxon>Burkholderiales</taxon>
        <taxon>Comamonadaceae</taxon>
        <taxon>Delftia</taxon>
    </lineage>
</organism>
<dbReference type="Gene3D" id="3.40.190.150">
    <property type="entry name" value="Bordetella uptake gene, domain 1"/>
    <property type="match status" value="1"/>
</dbReference>
<evidence type="ECO:0000313" key="5">
    <source>
        <dbReference type="Proteomes" id="UP000183417"/>
    </source>
</evidence>
<dbReference type="SUPFAM" id="SSF53850">
    <property type="entry name" value="Periplasmic binding protein-like II"/>
    <property type="match status" value="1"/>
</dbReference>
<dbReference type="Proteomes" id="UP000183417">
    <property type="component" value="Unassembled WGS sequence"/>
</dbReference>
<reference evidence="4 5" key="1">
    <citation type="submission" date="2016-10" db="EMBL/GenBank/DDBJ databases">
        <authorList>
            <person name="de Groot N.N."/>
        </authorList>
    </citation>
    <scope>NUCLEOTIDE SEQUENCE [LARGE SCALE GENOMIC DNA]</scope>
    <source>
        <strain evidence="4 5">LMG 24775</strain>
    </source>
</reference>
<dbReference type="Pfam" id="PF03401">
    <property type="entry name" value="TctC"/>
    <property type="match status" value="1"/>
</dbReference>
<dbReference type="PIRSF" id="PIRSF017082">
    <property type="entry name" value="YflP"/>
    <property type="match status" value="1"/>
</dbReference>
<proteinExistence type="inferred from homology"/>
<dbReference type="PANTHER" id="PTHR42928:SF5">
    <property type="entry name" value="BLR1237 PROTEIN"/>
    <property type="match status" value="1"/>
</dbReference>
<name>A0A1H3TDZ8_9BURK</name>
<dbReference type="RefSeq" id="WP_013801719.1">
    <property type="nucleotide sequence ID" value="NZ_AP025556.1"/>
</dbReference>
<dbReference type="GeneID" id="94691555"/>
<sequence length="329" mass="34534">MPAPVSRRLLVCCAALLTCATPGWAAPAADAWPSQPLKIMVGFAAGGANDIVARILAKELQQRLGQSVVVENRGGAGGLIASEVVAKAPKNGYTLLLGSIGSNTVAPVLAKKLSFDPRKDLEPITLVAESGNALLVNAALPYKTVQEMIEAARKAPGSINYASSGNGSTLHLAGALFAQQAGVNLVHVPYRGNGPAITDVSGGQVQAIFSGIPPAITSAKTGQTRILAVTTKQRVKNLPNVPTVAEAGLPGYAFTSWYGLFTTGGTDPAIVERLAQEVRKIMERPEVQAQFEAQGLDPETSDPKSFKQQIDRELTRWSRDVKTMGITAD</sequence>
<evidence type="ECO:0000256" key="2">
    <source>
        <dbReference type="SAM" id="SignalP"/>
    </source>
</evidence>
<dbReference type="AlphaFoldDB" id="A0A1H3TDZ8"/>
<evidence type="ECO:0000313" key="3">
    <source>
        <dbReference type="EMBL" id="QPS81814.1"/>
    </source>
</evidence>
<dbReference type="PANTHER" id="PTHR42928">
    <property type="entry name" value="TRICARBOXYLATE-BINDING PROTEIN"/>
    <property type="match status" value="1"/>
</dbReference>
<protein>
    <submittedName>
        <fullName evidence="3">Tripartite tricarboxylate transporter substrate binding protein</fullName>
    </submittedName>
    <submittedName>
        <fullName evidence="4">Tripartite-type tricarboxylate transporter, receptor component TctC</fullName>
    </submittedName>
</protein>
<dbReference type="EMBL" id="CP065748">
    <property type="protein sequence ID" value="QPS81814.1"/>
    <property type="molecule type" value="Genomic_DNA"/>
</dbReference>
<reference evidence="3 6" key="2">
    <citation type="submission" date="2020-12" db="EMBL/GenBank/DDBJ databases">
        <title>FDA dAtabase for Regulatory Grade micrObial Sequences (FDA-ARGOS): Supporting development and validation of Infectious Disease Dx tests.</title>
        <authorList>
            <person name="Sproer C."/>
            <person name="Gronow S."/>
            <person name="Severitt S."/>
            <person name="Schroder I."/>
            <person name="Tallon L."/>
            <person name="Sadzewicz L."/>
            <person name="Zhao X."/>
            <person name="Boylan J."/>
            <person name="Ott S."/>
            <person name="Bowen H."/>
            <person name="Vavikolanu K."/>
            <person name="Mehta A."/>
            <person name="Aluvathingal J."/>
            <person name="Nadendla S."/>
            <person name="Lowell S."/>
            <person name="Myers T."/>
            <person name="Yan Y."/>
            <person name="Sichtig H."/>
        </authorList>
    </citation>
    <scope>NUCLEOTIDE SEQUENCE [LARGE SCALE GENOMIC DNA]</scope>
    <source>
        <strain evidence="3 6">FDAARGOS_890</strain>
    </source>
</reference>
<keyword evidence="2" id="KW-0732">Signal</keyword>
<dbReference type="CDD" id="cd13578">
    <property type="entry name" value="PBP2_Bug27"/>
    <property type="match status" value="1"/>
</dbReference>
<keyword evidence="6" id="KW-1185">Reference proteome</keyword>
<feature type="signal peptide" evidence="2">
    <location>
        <begin position="1"/>
        <end position="25"/>
    </location>
</feature>
<evidence type="ECO:0000256" key="1">
    <source>
        <dbReference type="ARBA" id="ARBA00006987"/>
    </source>
</evidence>
<evidence type="ECO:0000313" key="4">
    <source>
        <dbReference type="EMBL" id="SDZ48167.1"/>
    </source>
</evidence>
<comment type="similarity">
    <text evidence="1">Belongs to the UPF0065 (bug) family.</text>
</comment>
<dbReference type="EMBL" id="FNPE01000027">
    <property type="protein sequence ID" value="SDZ48167.1"/>
    <property type="molecule type" value="Genomic_DNA"/>
</dbReference>
<dbReference type="Proteomes" id="UP000595064">
    <property type="component" value="Chromosome"/>
</dbReference>
<accession>A0A1H3TDZ8</accession>
<dbReference type="KEGG" id="dla:I6G47_01655"/>